<dbReference type="InterPro" id="IPR025246">
    <property type="entry name" value="IS30-like_HTH"/>
</dbReference>
<dbReference type="STRING" id="435830.HMPREF0045_01629"/>
<feature type="domain" description="Transposase IS30-like HTH" evidence="1">
    <location>
        <begin position="91"/>
        <end position="132"/>
    </location>
</feature>
<dbReference type="InterPro" id="IPR051917">
    <property type="entry name" value="Transposase-Integrase"/>
</dbReference>
<dbReference type="SUPFAM" id="SSF46689">
    <property type="entry name" value="Homeodomain-like"/>
    <property type="match status" value="1"/>
</dbReference>
<evidence type="ECO:0000259" key="1">
    <source>
        <dbReference type="Pfam" id="PF13936"/>
    </source>
</evidence>
<gene>
    <name evidence="2" type="ORF">HMPREF0045_01629</name>
</gene>
<dbReference type="AlphaFoldDB" id="G9PHA5"/>
<dbReference type="PANTHER" id="PTHR10948:SF23">
    <property type="entry name" value="TRANSPOSASE INSI FOR INSERTION SEQUENCE ELEMENT IS30A-RELATED"/>
    <property type="match status" value="1"/>
</dbReference>
<dbReference type="InterPro" id="IPR009057">
    <property type="entry name" value="Homeodomain-like_sf"/>
</dbReference>
<dbReference type="EMBL" id="ACRN01000014">
    <property type="protein sequence ID" value="EHM87570.1"/>
    <property type="molecule type" value="Genomic_DNA"/>
</dbReference>
<dbReference type="eggNOG" id="COG2826">
    <property type="taxonomic scope" value="Bacteria"/>
</dbReference>
<comment type="caution">
    <text evidence="2">The sequence shown here is derived from an EMBL/GenBank/DDBJ whole genome shotgun (WGS) entry which is preliminary data.</text>
</comment>
<dbReference type="GO" id="GO:0004803">
    <property type="term" value="F:transposase activity"/>
    <property type="evidence" value="ECO:0007669"/>
    <property type="project" value="TreeGrafter"/>
</dbReference>
<protein>
    <recommendedName>
        <fullName evidence="1">Transposase IS30-like HTH domain-containing protein</fullName>
    </recommendedName>
</protein>
<organism evidence="2 3">
    <name type="scientific">Actinomyces graevenitzii C83</name>
    <dbReference type="NCBI Taxonomy" id="435830"/>
    <lineage>
        <taxon>Bacteria</taxon>
        <taxon>Bacillati</taxon>
        <taxon>Actinomycetota</taxon>
        <taxon>Actinomycetes</taxon>
        <taxon>Actinomycetales</taxon>
        <taxon>Actinomycetaceae</taxon>
        <taxon>Actinomyces</taxon>
    </lineage>
</organism>
<dbReference type="Gene3D" id="1.10.10.60">
    <property type="entry name" value="Homeodomain-like"/>
    <property type="match status" value="1"/>
</dbReference>
<evidence type="ECO:0000313" key="3">
    <source>
        <dbReference type="Proteomes" id="UP000003822"/>
    </source>
</evidence>
<accession>G9PHA5</accession>
<proteinExistence type="predicted"/>
<dbReference type="Proteomes" id="UP000003822">
    <property type="component" value="Unassembled WGS sequence"/>
</dbReference>
<keyword evidence="3" id="KW-1185">Reference proteome</keyword>
<dbReference type="GO" id="GO:0032196">
    <property type="term" value="P:transposition"/>
    <property type="evidence" value="ECO:0007669"/>
    <property type="project" value="TreeGrafter"/>
</dbReference>
<reference evidence="2 3" key="1">
    <citation type="submission" date="2011-10" db="EMBL/GenBank/DDBJ databases">
        <title>The Genome Sequence of Actinomyces graevenitzii C83.</title>
        <authorList>
            <consortium name="The Broad Institute Genome Sequencing Platform"/>
            <consortium name="The Broad Institute Genome Sequencing Center for Infectious Disease"/>
            <person name="Earl A."/>
            <person name="Ward D."/>
            <person name="Feldgarden M."/>
            <person name="Gevers D."/>
            <person name="Sibley C.D."/>
            <person name="Field T.R."/>
            <person name="Grinwis M."/>
            <person name="Eshaghurshan C.S."/>
            <person name="Surette M.G."/>
            <person name="Young S.K."/>
            <person name="Zeng Q."/>
            <person name="Gargeya S."/>
            <person name="Fitzgerald M."/>
            <person name="Haas B."/>
            <person name="Abouelleil A."/>
            <person name="Alvarado L."/>
            <person name="Arachchi H.M."/>
            <person name="Berlin A."/>
            <person name="Brown A."/>
            <person name="Chapman S.B."/>
            <person name="Chen Z."/>
            <person name="Dunbar C."/>
            <person name="Freedman E."/>
            <person name="Gearin G."/>
            <person name="Goldberg J."/>
            <person name="Griggs A."/>
            <person name="Gujja S."/>
            <person name="Heiman D."/>
            <person name="Howarth C."/>
            <person name="Larson L."/>
            <person name="Lui A."/>
            <person name="MacDonald P.J.P."/>
            <person name="Montmayeur A."/>
            <person name="Murphy C."/>
            <person name="Neiman D."/>
            <person name="Pearson M."/>
            <person name="Priest M."/>
            <person name="Roberts A."/>
            <person name="Saif S."/>
            <person name="Shea T."/>
            <person name="Shenoy N."/>
            <person name="Sisk P."/>
            <person name="Stolte C."/>
            <person name="Sykes S."/>
            <person name="Wortman J."/>
            <person name="Nusbaum C."/>
            <person name="Birren B."/>
        </authorList>
    </citation>
    <scope>NUCLEOTIDE SEQUENCE [LARGE SCALE GENOMIC DNA]</scope>
    <source>
        <strain evidence="2 3">C83</strain>
    </source>
</reference>
<sequence>MANLGRVYDGVEYPLRHEACKARHRAYVQALAEGLNFTQAAHAVGVSKRTGKVWRNGRTRSSGRCERASIAAQADWYRLYMNCRPGQVNKRFLSLKERMLIADWHRQGISMRQIAQRLGRSVSTVSRELARNSITRGSYSPYIGLFIIEGVGVVCGVRRVVAG</sequence>
<dbReference type="GO" id="GO:0005829">
    <property type="term" value="C:cytosol"/>
    <property type="evidence" value="ECO:0007669"/>
    <property type="project" value="TreeGrafter"/>
</dbReference>
<dbReference type="PANTHER" id="PTHR10948">
    <property type="entry name" value="TRANSPOSASE"/>
    <property type="match status" value="1"/>
</dbReference>
<name>G9PHA5_9ACTO</name>
<evidence type="ECO:0000313" key="2">
    <source>
        <dbReference type="EMBL" id="EHM87570.1"/>
    </source>
</evidence>
<dbReference type="Pfam" id="PF13936">
    <property type="entry name" value="HTH_38"/>
    <property type="match status" value="1"/>
</dbReference>
<dbReference type="HOGENOM" id="CLU_1699159_0_0_11"/>